<protein>
    <submittedName>
        <fullName evidence="2">Uncharacterized protein</fullName>
    </submittedName>
</protein>
<feature type="compositionally biased region" description="Polar residues" evidence="1">
    <location>
        <begin position="675"/>
        <end position="711"/>
    </location>
</feature>
<feature type="compositionally biased region" description="Acidic residues" evidence="1">
    <location>
        <begin position="63"/>
        <end position="79"/>
    </location>
</feature>
<feature type="compositionally biased region" description="Polar residues" evidence="1">
    <location>
        <begin position="270"/>
        <end position="314"/>
    </location>
</feature>
<name>A0A2J6RAR6_HYAVF</name>
<proteinExistence type="predicted"/>
<feature type="compositionally biased region" description="Low complexity" evidence="1">
    <location>
        <begin position="345"/>
        <end position="360"/>
    </location>
</feature>
<feature type="compositionally biased region" description="Acidic residues" evidence="1">
    <location>
        <begin position="366"/>
        <end position="375"/>
    </location>
</feature>
<evidence type="ECO:0000313" key="2">
    <source>
        <dbReference type="EMBL" id="PMD35599.1"/>
    </source>
</evidence>
<feature type="compositionally biased region" description="Polar residues" evidence="1">
    <location>
        <begin position="94"/>
        <end position="113"/>
    </location>
</feature>
<feature type="compositionally biased region" description="Basic residues" evidence="1">
    <location>
        <begin position="189"/>
        <end position="203"/>
    </location>
</feature>
<feature type="compositionally biased region" description="Basic residues" evidence="1">
    <location>
        <begin position="133"/>
        <end position="142"/>
    </location>
</feature>
<feature type="compositionally biased region" description="Pro residues" evidence="1">
    <location>
        <begin position="209"/>
        <end position="225"/>
    </location>
</feature>
<sequence length="792" mass="87407">MPPRKRVRAPASRIYKSSTPLKQAKLTAASKRIRSYGKKSGVQLPKPDNTLTQMDWLKMQQMQEEEQLLEDEDGEEDFEVEVKKPKRKRRKTTGDSPSATPQLHTQTISQVWSIRSGAEEEGEELGQSPEKGSKKRKSKRRKTAGDKPSSTPQFHTQTLTQLDRSFNSAPEEEDRSIFDVPSSSQSIKASKRIKRGSAGKAKKPAVVVAPPPQETPARDMPPPQTPHRNMPQEIPSSQSPGTPVSLHSRGSTGRRSPLNNVSINAPIPFNTLSKPHVTPSQLPNLEVQNSSESGTHASQLSGIPTSPSKRSSPAKSVRFALPDVKEEVEEGEEKEPATPTIKMESISYRVSQSQSSSVRSTRTEIQDSDAESEDEIEVCDQLIASTITTEEEDSTEQEAEEEVHLQDATAQEDYEPHAETDSCYGDIGAETQFEAERIIDSPRSSGLTPAIQSHANSEPETFQERTQMMESQRLATQYLDTMAPRTTFSDIFISLPPQHVTEILSRARDHVIRAYSFPQTVSRVWIFETKPVSTLKYMAEISSAKRPGQIVDERGLENAKFNTRTGTSWAAYEILQLYELSGPLPWAKIKANEWLKEPPRKYDKVGPAVLDQLVANLKPPLFQAESDAPASSSTDTQEAEAQLLSTIKQFTQLASSALSQPISSQFVQPQIGHQEPSSSSYATPRTNGNMGPPASQATTVDLSQTQTPRQQSAIEVVWESPTRPVPSSTPLKLPTPLADGSQFRAPDSIMPYSMASSQLLTKSQLLPHSLLDESVAGPPLFVQDSDDEEELI</sequence>
<dbReference type="AlphaFoldDB" id="A0A2J6RAR6"/>
<feature type="region of interest" description="Disordered" evidence="1">
    <location>
        <begin position="388"/>
        <end position="421"/>
    </location>
</feature>
<feature type="compositionally biased region" description="Polar residues" evidence="1">
    <location>
        <begin position="248"/>
        <end position="263"/>
    </location>
</feature>
<gene>
    <name evidence="2" type="ORF">L207DRAFT_516550</name>
</gene>
<accession>A0A2J6RAR6</accession>
<evidence type="ECO:0000256" key="1">
    <source>
        <dbReference type="SAM" id="MobiDB-lite"/>
    </source>
</evidence>
<feature type="compositionally biased region" description="Acidic residues" evidence="1">
    <location>
        <begin position="389"/>
        <end position="401"/>
    </location>
</feature>
<feature type="compositionally biased region" description="Polar residues" evidence="1">
    <location>
        <begin position="148"/>
        <end position="168"/>
    </location>
</feature>
<reference evidence="2 3" key="1">
    <citation type="submission" date="2016-04" db="EMBL/GenBank/DDBJ databases">
        <title>A degradative enzymes factory behind the ericoid mycorrhizal symbiosis.</title>
        <authorList>
            <consortium name="DOE Joint Genome Institute"/>
            <person name="Martino E."/>
            <person name="Morin E."/>
            <person name="Grelet G."/>
            <person name="Kuo A."/>
            <person name="Kohler A."/>
            <person name="Daghino S."/>
            <person name="Barry K."/>
            <person name="Choi C."/>
            <person name="Cichocki N."/>
            <person name="Clum A."/>
            <person name="Copeland A."/>
            <person name="Hainaut M."/>
            <person name="Haridas S."/>
            <person name="Labutti K."/>
            <person name="Lindquist E."/>
            <person name="Lipzen A."/>
            <person name="Khouja H.-R."/>
            <person name="Murat C."/>
            <person name="Ohm R."/>
            <person name="Olson A."/>
            <person name="Spatafora J."/>
            <person name="Veneault-Fourrey C."/>
            <person name="Henrissat B."/>
            <person name="Grigoriev I."/>
            <person name="Martin F."/>
            <person name="Perotto S."/>
        </authorList>
    </citation>
    <scope>NUCLEOTIDE SEQUENCE [LARGE SCALE GENOMIC DNA]</scope>
    <source>
        <strain evidence="2 3">F</strain>
    </source>
</reference>
<feature type="region of interest" description="Disordered" evidence="1">
    <location>
        <begin position="23"/>
        <end position="50"/>
    </location>
</feature>
<dbReference type="EMBL" id="KZ613952">
    <property type="protein sequence ID" value="PMD35599.1"/>
    <property type="molecule type" value="Genomic_DNA"/>
</dbReference>
<feature type="region of interest" description="Disordered" evidence="1">
    <location>
        <begin position="665"/>
        <end position="711"/>
    </location>
</feature>
<organism evidence="2 3">
    <name type="scientific">Hyaloscypha variabilis (strain UAMH 11265 / GT02V1 / F)</name>
    <name type="common">Meliniomyces variabilis</name>
    <dbReference type="NCBI Taxonomy" id="1149755"/>
    <lineage>
        <taxon>Eukaryota</taxon>
        <taxon>Fungi</taxon>
        <taxon>Dikarya</taxon>
        <taxon>Ascomycota</taxon>
        <taxon>Pezizomycotina</taxon>
        <taxon>Leotiomycetes</taxon>
        <taxon>Helotiales</taxon>
        <taxon>Hyaloscyphaceae</taxon>
        <taxon>Hyaloscypha</taxon>
        <taxon>Hyaloscypha variabilis</taxon>
    </lineage>
</organism>
<feature type="region of interest" description="Disordered" evidence="1">
    <location>
        <begin position="62"/>
        <end position="375"/>
    </location>
</feature>
<dbReference type="Proteomes" id="UP000235786">
    <property type="component" value="Unassembled WGS sequence"/>
</dbReference>
<evidence type="ECO:0000313" key="3">
    <source>
        <dbReference type="Proteomes" id="UP000235786"/>
    </source>
</evidence>
<keyword evidence="3" id="KW-1185">Reference proteome</keyword>
<dbReference type="OrthoDB" id="2149705at2759"/>